<sequence>MDSKQLLEMVVKAADGRRAEDIVALKVDEISPMADYFVIMTGGSDRQVQAITNAIVEKAHEENVKIGSVEGKNHAQWVLVDLGDVVVHVFREETRQFYNLENYGPTHLLSILTTGLMINDLSKFCPVI</sequence>
<dbReference type="InterPro" id="IPR004394">
    <property type="entry name" value="Iojap/RsfS/C7orf30"/>
</dbReference>
<dbReference type="GO" id="GO:0043023">
    <property type="term" value="F:ribosomal large subunit binding"/>
    <property type="evidence" value="ECO:0007669"/>
    <property type="project" value="TreeGrafter"/>
</dbReference>
<protein>
    <recommendedName>
        <fullName evidence="2">Ribosomal silencing factor RsfS</fullName>
    </recommendedName>
</protein>
<organism evidence="3 4">
    <name type="scientific">Limosilactobacillus reuteri subsp. rodentium (strain DSM 17509 / CIP 109821 / 100-23)</name>
    <name type="common">Lactobacillus reuteri</name>
    <dbReference type="NCBI Taxonomy" id="349123"/>
    <lineage>
        <taxon>Bacteria</taxon>
        <taxon>Bacillati</taxon>
        <taxon>Bacillota</taxon>
        <taxon>Bacilli</taxon>
        <taxon>Lactobacillales</taxon>
        <taxon>Lactobacillaceae</taxon>
        <taxon>Limosilactobacillus</taxon>
    </lineage>
</organism>
<dbReference type="NCBIfam" id="TIGR00090">
    <property type="entry name" value="rsfS_iojap_ybeB"/>
    <property type="match status" value="1"/>
</dbReference>
<comment type="subunit">
    <text evidence="2">Interacts with ribosomal protein uL14 (rplN).</text>
</comment>
<dbReference type="Proteomes" id="UP000003853">
    <property type="component" value="Unassembled WGS sequence"/>
</dbReference>
<dbReference type="GO" id="GO:0090071">
    <property type="term" value="P:negative regulation of ribosome biogenesis"/>
    <property type="evidence" value="ECO:0007669"/>
    <property type="project" value="UniProtKB-UniRule"/>
</dbReference>
<comment type="function">
    <text evidence="2">Functions as a ribosomal silencing factor. Interacts with ribosomal protein uL14 (rplN), blocking formation of intersubunit bridge B8. Prevents association of the 30S and 50S ribosomal subunits and the formation of functional ribosomes, thus repressing translation.</text>
</comment>
<dbReference type="GO" id="GO:0005737">
    <property type="term" value="C:cytoplasm"/>
    <property type="evidence" value="ECO:0007669"/>
    <property type="project" value="UniProtKB-SubCell"/>
</dbReference>
<keyword evidence="2" id="KW-0810">Translation regulation</keyword>
<dbReference type="Gene3D" id="3.30.460.10">
    <property type="entry name" value="Beta Polymerase, domain 2"/>
    <property type="match status" value="1"/>
</dbReference>
<dbReference type="Pfam" id="PF02410">
    <property type="entry name" value="RsfS"/>
    <property type="match status" value="1"/>
</dbReference>
<keyword evidence="2" id="KW-0963">Cytoplasm</keyword>
<dbReference type="HAMAP" id="MF_01477">
    <property type="entry name" value="Iojap_RsfS"/>
    <property type="match status" value="1"/>
</dbReference>
<comment type="subcellular location">
    <subcellularLocation>
        <location evidence="2">Cytoplasm</location>
    </subcellularLocation>
</comment>
<dbReference type="SUPFAM" id="SSF81301">
    <property type="entry name" value="Nucleotidyltransferase"/>
    <property type="match status" value="1"/>
</dbReference>
<reference evidence="4" key="1">
    <citation type="submission" date="2008-06" db="EMBL/GenBank/DDBJ databases">
        <title>Permanent draft sequence of Lactobacillus reuteri 100-23.</title>
        <authorList>
            <consortium name="US DOE Joint Genome Institute"/>
            <person name="Copeland A."/>
            <person name="Lucas S."/>
            <person name="Lapidus A."/>
            <person name="Barry K."/>
            <person name="Detter J.C."/>
            <person name="Glavina del Rio T."/>
            <person name="Hammon N."/>
            <person name="Israni S."/>
            <person name="Dalin E."/>
            <person name="Tice H."/>
            <person name="Pitluck S."/>
            <person name="Sun H."/>
            <person name="Schmutz J."/>
            <person name="Larimer F."/>
            <person name="Land M."/>
            <person name="Hauser L."/>
            <person name="Walter J."/>
            <person name="Heng N.C.K."/>
            <person name="Tannock G.W."/>
            <person name="Richardson P."/>
        </authorList>
    </citation>
    <scope>NUCLEOTIDE SEQUENCE [LARGE SCALE GENOMIC DNA]</scope>
    <source>
        <strain evidence="4">DSM 17509 / CIP 109821 / 100-23</strain>
    </source>
</reference>
<dbReference type="GO" id="GO:0042256">
    <property type="term" value="P:cytosolic ribosome assembly"/>
    <property type="evidence" value="ECO:0007669"/>
    <property type="project" value="UniProtKB-UniRule"/>
</dbReference>
<keyword evidence="2" id="KW-0678">Repressor</keyword>
<dbReference type="PATRIC" id="fig|349123.13.peg.1095"/>
<evidence type="ECO:0000313" key="4">
    <source>
        <dbReference type="Proteomes" id="UP000003853"/>
    </source>
</evidence>
<evidence type="ECO:0000256" key="2">
    <source>
        <dbReference type="HAMAP-Rule" id="MF_01477"/>
    </source>
</evidence>
<comment type="caution">
    <text evidence="3">The sequence shown here is derived from an EMBL/GenBank/DDBJ whole genome shotgun (WGS) entry which is preliminary data.</text>
</comment>
<proteinExistence type="inferred from homology"/>
<dbReference type="PANTHER" id="PTHR21043">
    <property type="entry name" value="IOJAP SUPERFAMILY ORTHOLOG"/>
    <property type="match status" value="1"/>
</dbReference>
<dbReference type="GO" id="GO:0017148">
    <property type="term" value="P:negative regulation of translation"/>
    <property type="evidence" value="ECO:0007669"/>
    <property type="project" value="UniProtKB-UniRule"/>
</dbReference>
<dbReference type="EMBL" id="AAPZ02000001">
    <property type="protein sequence ID" value="EDX42572.1"/>
    <property type="molecule type" value="Genomic_DNA"/>
</dbReference>
<gene>
    <name evidence="2" type="primary">rsfS</name>
    <name evidence="3" type="ORF">Lreu23DRAFT_4088</name>
</gene>
<evidence type="ECO:0000313" key="3">
    <source>
        <dbReference type="EMBL" id="EDX42572.1"/>
    </source>
</evidence>
<dbReference type="InterPro" id="IPR043519">
    <property type="entry name" value="NT_sf"/>
</dbReference>
<accession>B3XMS1</accession>
<evidence type="ECO:0000256" key="1">
    <source>
        <dbReference type="ARBA" id="ARBA00010574"/>
    </source>
</evidence>
<comment type="similarity">
    <text evidence="1 2">Belongs to the Iojap/RsfS family.</text>
</comment>
<dbReference type="PANTHER" id="PTHR21043:SF0">
    <property type="entry name" value="MITOCHONDRIAL ASSEMBLY OF RIBOSOMAL LARGE SUBUNIT PROTEIN 1"/>
    <property type="match status" value="1"/>
</dbReference>
<name>B3XMS1_LIMR1</name>
<dbReference type="eggNOG" id="COG0799">
    <property type="taxonomic scope" value="Bacteria"/>
</dbReference>
<dbReference type="AlphaFoldDB" id="B3XMS1"/>